<evidence type="ECO:0000313" key="1">
    <source>
        <dbReference type="EMBL" id="ABS50968.1"/>
    </source>
</evidence>
<dbReference type="EMBL" id="CP000776">
    <property type="protein sequence ID" value="ABS50968.1"/>
    <property type="molecule type" value="Genomic_DNA"/>
</dbReference>
<proteinExistence type="predicted"/>
<gene>
    <name evidence="1" type="ordered locus">CHAB381_1567</name>
</gene>
<reference evidence="2" key="1">
    <citation type="submission" date="2007-07" db="EMBL/GenBank/DDBJ databases">
        <title>Complete genome sequence of Campylobacter hominis ATCC BAA-381, a commensal isolated from the human gastrointestinal tract.</title>
        <authorList>
            <person name="Fouts D.E."/>
            <person name="Mongodin E.F."/>
            <person name="Puiu D."/>
            <person name="Sebastian Y."/>
            <person name="Miller W.G."/>
            <person name="Mandrell R.E."/>
            <person name="Nelson K.E."/>
        </authorList>
    </citation>
    <scope>NUCLEOTIDE SEQUENCE [LARGE SCALE GENOMIC DNA]</scope>
    <source>
        <strain evidence="2">ATCC BAA-381 / LMG 19568 / NCTC 13146 / CH001A</strain>
    </source>
</reference>
<name>A7I3K6_CAMHC</name>
<organism evidence="1 2">
    <name type="scientific">Campylobacter hominis (strain ATCC BAA-381 / DSM 21671 / CCUG 45161 / LMG 19568 / NCTC 13146 / CH001A)</name>
    <dbReference type="NCBI Taxonomy" id="360107"/>
    <lineage>
        <taxon>Bacteria</taxon>
        <taxon>Pseudomonadati</taxon>
        <taxon>Campylobacterota</taxon>
        <taxon>Epsilonproteobacteria</taxon>
        <taxon>Campylobacterales</taxon>
        <taxon>Campylobacteraceae</taxon>
        <taxon>Campylobacter</taxon>
    </lineage>
</organism>
<dbReference type="HOGENOM" id="CLU_2859268_0_0_7"/>
<sequence length="64" mass="7651">MKKVLTKKEIEIYVYLLKKIKIKGGIYKKVKKDILSDLDISASLLNYYVNSYYLYEDLLKKDKK</sequence>
<keyword evidence="2" id="KW-1185">Reference proteome</keyword>
<dbReference type="STRING" id="360107.CHAB381_1567"/>
<dbReference type="RefSeq" id="WP_012109402.1">
    <property type="nucleotide sequence ID" value="NC_009714.1"/>
</dbReference>
<dbReference type="Proteomes" id="UP000002407">
    <property type="component" value="Chromosome"/>
</dbReference>
<evidence type="ECO:0000313" key="2">
    <source>
        <dbReference type="Proteomes" id="UP000002407"/>
    </source>
</evidence>
<accession>A7I3K6</accession>
<dbReference type="AlphaFoldDB" id="A7I3K6"/>
<dbReference type="KEGG" id="cha:CHAB381_1567"/>
<protein>
    <submittedName>
        <fullName evidence="1">Uncharacterized protein</fullName>
    </submittedName>
</protein>